<dbReference type="Pfam" id="PF04082">
    <property type="entry name" value="Fungal_trans"/>
    <property type="match status" value="1"/>
</dbReference>
<sequence length="759" mass="83956">MVDTKRKNPPGEDGESAPPAKKTRVRVSRACDQCRSAREKCDGIQPTCFTCASSNRDCSYTLNPKRRGIHRGYIRTLELTLAWAVGNVPNCDVALKKLLQDEKGQAMLSGSDTAAVEKMHRKWRKTPVCKTIDRILSGAKDGPVEGQEASPPEDDDDDDDDGEQIVAYNAEASLMTPESQNIDYPHKKGTDPLRRMTPGQPHSADIQQKNVASGIGEHTVTLLVLPDNFWRLLDIYFAYTHSWLPIVEKDRILKICYTYPPEGLAIDSLAVGSGNHAELWNIFALAAAQDGPGARGPTTEPSERISAVQMRRIARSLRPDNLHTFELGHINSLLLDTLIDLGSRKFTSAWSTLGFATRAISLQESNQKTPAANQIKATFLGCFVLETFLAVELMKMPSLRRDQAMQVGFLDEEGMDEWQPWVGCEGFGTSAIDAGAKRSHSPMLAKSTFNQLVKLCYGINNHAVGQICNSSSNEEQYLYEWIQDFPKSLGPLHSLRANESTPQRLNLFLAYLFTRAVCSPQSHSNAVDEALGVFDHYSSTLGHQTMPSVFHILLNTFQKCPGLDGLRQTRLAGIRSRLSKLWEPRTVVENIFTPPAMSNQFGVPQQSPVTSEPAHLRRISTTQDLQKEHEILPNPLPTLLQQPRPPFDPAQTTNPFTHETSPHHRLLDFPPPGSNQAVYSLPYETYNTHQYNPNAPPMSAGPPPASIPASISGFTDLDALFDDLTSFDGVDAGLQPQFMQNLGFAPNADLAEFMGFNVP</sequence>
<dbReference type="Gene3D" id="4.10.240.10">
    <property type="entry name" value="Zn(2)-C6 fungal-type DNA-binding domain"/>
    <property type="match status" value="1"/>
</dbReference>
<dbReference type="InterPro" id="IPR052783">
    <property type="entry name" value="Metabolic/Drug-Res_Regulator"/>
</dbReference>
<feature type="region of interest" description="Disordered" evidence="3">
    <location>
        <begin position="138"/>
        <end position="162"/>
    </location>
</feature>
<feature type="compositionally biased region" description="Acidic residues" evidence="3">
    <location>
        <begin position="151"/>
        <end position="162"/>
    </location>
</feature>
<dbReference type="SUPFAM" id="SSF57701">
    <property type="entry name" value="Zn2/Cys6 DNA-binding domain"/>
    <property type="match status" value="1"/>
</dbReference>
<feature type="region of interest" description="Disordered" evidence="3">
    <location>
        <begin position="1"/>
        <end position="24"/>
    </location>
</feature>
<dbReference type="PANTHER" id="PTHR47655:SF2">
    <property type="entry name" value="QUINIC ACID UTILIZATION ACTIVATOR"/>
    <property type="match status" value="1"/>
</dbReference>
<organism evidence="5 6">
    <name type="scientific">Venturia inaequalis</name>
    <name type="common">Apple scab fungus</name>
    <dbReference type="NCBI Taxonomy" id="5025"/>
    <lineage>
        <taxon>Eukaryota</taxon>
        <taxon>Fungi</taxon>
        <taxon>Dikarya</taxon>
        <taxon>Ascomycota</taxon>
        <taxon>Pezizomycotina</taxon>
        <taxon>Dothideomycetes</taxon>
        <taxon>Pleosporomycetidae</taxon>
        <taxon>Venturiales</taxon>
        <taxon>Venturiaceae</taxon>
        <taxon>Venturia</taxon>
    </lineage>
</organism>
<evidence type="ECO:0000313" key="5">
    <source>
        <dbReference type="EMBL" id="KAE9979184.1"/>
    </source>
</evidence>
<dbReference type="GO" id="GO:0006351">
    <property type="term" value="P:DNA-templated transcription"/>
    <property type="evidence" value="ECO:0007669"/>
    <property type="project" value="InterPro"/>
</dbReference>
<dbReference type="Pfam" id="PF00172">
    <property type="entry name" value="Zn_clus"/>
    <property type="match status" value="1"/>
</dbReference>
<keyword evidence="1" id="KW-0479">Metal-binding</keyword>
<dbReference type="PROSITE" id="PS00463">
    <property type="entry name" value="ZN2_CY6_FUNGAL_1"/>
    <property type="match status" value="1"/>
</dbReference>
<dbReference type="InterPro" id="IPR007219">
    <property type="entry name" value="XnlR_reg_dom"/>
</dbReference>
<evidence type="ECO:0000313" key="6">
    <source>
        <dbReference type="Proteomes" id="UP000447873"/>
    </source>
</evidence>
<dbReference type="CDD" id="cd12148">
    <property type="entry name" value="fungal_TF_MHR"/>
    <property type="match status" value="1"/>
</dbReference>
<protein>
    <recommendedName>
        <fullName evidence="4">Zn(2)-C6 fungal-type domain-containing protein</fullName>
    </recommendedName>
</protein>
<dbReference type="GO" id="GO:0003677">
    <property type="term" value="F:DNA binding"/>
    <property type="evidence" value="ECO:0007669"/>
    <property type="project" value="InterPro"/>
</dbReference>
<evidence type="ECO:0000259" key="4">
    <source>
        <dbReference type="PROSITE" id="PS50048"/>
    </source>
</evidence>
<dbReference type="InterPro" id="IPR001138">
    <property type="entry name" value="Zn2Cys6_DnaBD"/>
</dbReference>
<evidence type="ECO:0000256" key="2">
    <source>
        <dbReference type="ARBA" id="ARBA00023242"/>
    </source>
</evidence>
<evidence type="ECO:0000256" key="3">
    <source>
        <dbReference type="SAM" id="MobiDB-lite"/>
    </source>
</evidence>
<proteinExistence type="predicted"/>
<dbReference type="PROSITE" id="PS50048">
    <property type="entry name" value="ZN2_CY6_FUNGAL_2"/>
    <property type="match status" value="1"/>
</dbReference>
<keyword evidence="2" id="KW-0539">Nucleus</keyword>
<feature type="domain" description="Zn(2)-C6 fungal-type" evidence="4">
    <location>
        <begin position="30"/>
        <end position="60"/>
    </location>
</feature>
<reference evidence="5 6" key="1">
    <citation type="submission" date="2018-12" db="EMBL/GenBank/DDBJ databases">
        <title>Venturia inaequalis Genome Resource.</title>
        <authorList>
            <person name="Lichtner F.J."/>
        </authorList>
    </citation>
    <scope>NUCLEOTIDE SEQUENCE [LARGE SCALE GENOMIC DNA]</scope>
    <source>
        <strain evidence="5 6">120213</strain>
    </source>
</reference>
<name>A0A8H3UYQ5_VENIN</name>
<evidence type="ECO:0000256" key="1">
    <source>
        <dbReference type="ARBA" id="ARBA00022723"/>
    </source>
</evidence>
<dbReference type="AlphaFoldDB" id="A0A8H3UYQ5"/>
<dbReference type="EMBL" id="WNWS01000122">
    <property type="protein sequence ID" value="KAE9979184.1"/>
    <property type="molecule type" value="Genomic_DNA"/>
</dbReference>
<dbReference type="SMART" id="SM00066">
    <property type="entry name" value="GAL4"/>
    <property type="match status" value="1"/>
</dbReference>
<dbReference type="InterPro" id="IPR036864">
    <property type="entry name" value="Zn2-C6_fun-type_DNA-bd_sf"/>
</dbReference>
<dbReference type="GO" id="GO:0000981">
    <property type="term" value="F:DNA-binding transcription factor activity, RNA polymerase II-specific"/>
    <property type="evidence" value="ECO:0007669"/>
    <property type="project" value="InterPro"/>
</dbReference>
<comment type="caution">
    <text evidence="5">The sequence shown here is derived from an EMBL/GenBank/DDBJ whole genome shotgun (WGS) entry which is preliminary data.</text>
</comment>
<dbReference type="CDD" id="cd00067">
    <property type="entry name" value="GAL4"/>
    <property type="match status" value="1"/>
</dbReference>
<dbReference type="Proteomes" id="UP000447873">
    <property type="component" value="Unassembled WGS sequence"/>
</dbReference>
<gene>
    <name evidence="5" type="ORF">EG328_001020</name>
</gene>
<dbReference type="GO" id="GO:0008270">
    <property type="term" value="F:zinc ion binding"/>
    <property type="evidence" value="ECO:0007669"/>
    <property type="project" value="InterPro"/>
</dbReference>
<dbReference type="PANTHER" id="PTHR47655">
    <property type="entry name" value="QUINIC ACID UTILIZATION ACTIVATOR"/>
    <property type="match status" value="1"/>
</dbReference>
<accession>A0A8H3UYQ5</accession>
<dbReference type="GO" id="GO:0045944">
    <property type="term" value="P:positive regulation of transcription by RNA polymerase II"/>
    <property type="evidence" value="ECO:0007669"/>
    <property type="project" value="TreeGrafter"/>
</dbReference>
<feature type="compositionally biased region" description="Basic and acidic residues" evidence="3">
    <location>
        <begin position="1"/>
        <end position="10"/>
    </location>
</feature>